<evidence type="ECO:0000256" key="6">
    <source>
        <dbReference type="ARBA" id="ARBA00023157"/>
    </source>
</evidence>
<sequence length="285" mass="32748">MIFMDWNSRFIIIFLVVNLSLNVVAAQQDENVSFWQNYGLPWGTAHVQVLDQNTQVQLTLDQYTGSAGFKSLQTFGSGWFSMKIKMPQKDSTGVITTFYLRSEGKWDEVDFELLGGNGKERPYVVHTNLITNGETGREQQFHLWFDPTADFHNYTILWNSHQVVWFVDNKPVRVFKNNGGSFPRQAVSVIGTIWNGTWTSNGAPVNWNEGPFAAYYTGFGVNACPTQSINGSHCSDDSTNYWWDAPKYWSLNPHQMKLYHYVRSKYMVYDYCSKNPTIPECHVDP</sequence>
<comment type="subcellular location">
    <subcellularLocation>
        <location evidence="9">Secreted</location>
        <location evidence="9">Cell wall</location>
    </subcellularLocation>
    <subcellularLocation>
        <location evidence="9">Secreted</location>
        <location evidence="9">Extracellular space</location>
        <location evidence="9">Apoplast</location>
    </subcellularLocation>
</comment>
<dbReference type="SUPFAM" id="SSF49899">
    <property type="entry name" value="Concanavalin A-like lectins/glucanases"/>
    <property type="match status" value="1"/>
</dbReference>
<dbReference type="Pfam" id="PF06955">
    <property type="entry name" value="XET_C"/>
    <property type="match status" value="1"/>
</dbReference>
<proteinExistence type="inferred from homology"/>
<comment type="similarity">
    <text evidence="9">Belongs to the glycosyl hydrolase 16 family.</text>
</comment>
<evidence type="ECO:0000256" key="4">
    <source>
        <dbReference type="ARBA" id="ARBA00022679"/>
    </source>
</evidence>
<dbReference type="Gene3D" id="2.60.120.200">
    <property type="match status" value="1"/>
</dbReference>
<dbReference type="EMBL" id="JAWXYG010000013">
    <property type="protein sequence ID" value="KAK4256454.1"/>
    <property type="molecule type" value="Genomic_DNA"/>
</dbReference>
<evidence type="ECO:0000256" key="2">
    <source>
        <dbReference type="ARBA" id="ARBA00022523"/>
    </source>
</evidence>
<keyword evidence="6" id="KW-1015">Disulfide bond</keyword>
<evidence type="ECO:0000313" key="11">
    <source>
        <dbReference type="EMBL" id="KAK4256454.1"/>
    </source>
</evidence>
<comment type="function">
    <text evidence="9">Catalyzes xyloglucan endohydrolysis (XEH) and/or endotransglycosylation (XET). Cleaves and religates xyloglucan polymers, an essential constituent of the primary cell wall, and thereby participates in cell wall construction of growing tissues.</text>
</comment>
<keyword evidence="7 9" id="KW-0326">Glycosidase</keyword>
<keyword evidence="9" id="KW-0961">Cell wall biogenesis/degradation</keyword>
<reference evidence="11" key="1">
    <citation type="submission" date="2023-10" db="EMBL/GenBank/DDBJ databases">
        <title>Chromosome-level genome of the transformable northern wattle, Acacia crassicarpa.</title>
        <authorList>
            <person name="Massaro I."/>
            <person name="Sinha N.R."/>
            <person name="Poethig S."/>
            <person name="Leichty A.R."/>
        </authorList>
    </citation>
    <scope>NUCLEOTIDE SEQUENCE</scope>
    <source>
        <strain evidence="11">Acra3RX</strain>
        <tissue evidence="11">Leaf</tissue>
    </source>
</reference>
<protein>
    <recommendedName>
        <fullName evidence="9">Xyloglucan endotransglucosylase/hydrolase</fullName>
        <ecNumber evidence="9">2.4.1.207</ecNumber>
    </recommendedName>
</protein>
<dbReference type="InterPro" id="IPR016455">
    <property type="entry name" value="XTH"/>
</dbReference>
<dbReference type="AlphaFoldDB" id="A0AAE1IUU4"/>
<evidence type="ECO:0000256" key="5">
    <source>
        <dbReference type="ARBA" id="ARBA00022801"/>
    </source>
</evidence>
<evidence type="ECO:0000313" key="12">
    <source>
        <dbReference type="Proteomes" id="UP001293593"/>
    </source>
</evidence>
<keyword evidence="5 9" id="KW-0378">Hydrolase</keyword>
<dbReference type="InterPro" id="IPR010713">
    <property type="entry name" value="XET_C"/>
</dbReference>
<dbReference type="Pfam" id="PF00722">
    <property type="entry name" value="Glyco_hydro_16"/>
    <property type="match status" value="1"/>
</dbReference>
<keyword evidence="3 9" id="KW-0964">Secreted</keyword>
<evidence type="ECO:0000256" key="7">
    <source>
        <dbReference type="ARBA" id="ARBA00023295"/>
    </source>
</evidence>
<dbReference type="InterPro" id="IPR008264">
    <property type="entry name" value="Beta_glucanase"/>
</dbReference>
<keyword evidence="1 9" id="KW-0134">Cell wall</keyword>
<comment type="PTM">
    <text evidence="9">Contains at least one intrachain disulfide bond essential for its enzymatic activity.</text>
</comment>
<dbReference type="PRINTS" id="PR00737">
    <property type="entry name" value="GLHYDRLASE16"/>
</dbReference>
<dbReference type="PIRSF" id="PIRSF005604">
    <property type="entry name" value="XET"/>
    <property type="match status" value="1"/>
</dbReference>
<dbReference type="EC" id="2.4.1.207" evidence="9"/>
<name>A0AAE1IUU4_9FABA</name>
<dbReference type="GO" id="GO:0010411">
    <property type="term" value="P:xyloglucan metabolic process"/>
    <property type="evidence" value="ECO:0007669"/>
    <property type="project" value="InterPro"/>
</dbReference>
<dbReference type="GO" id="GO:0042546">
    <property type="term" value="P:cell wall biogenesis"/>
    <property type="evidence" value="ECO:0007669"/>
    <property type="project" value="InterPro"/>
</dbReference>
<dbReference type="Proteomes" id="UP001293593">
    <property type="component" value="Unassembled WGS sequence"/>
</dbReference>
<feature type="chain" id="PRO_5041767370" description="Xyloglucan endotransglucosylase/hydrolase" evidence="9">
    <location>
        <begin position="27"/>
        <end position="285"/>
    </location>
</feature>
<organism evidence="11 12">
    <name type="scientific">Acacia crassicarpa</name>
    <name type="common">northern wattle</name>
    <dbReference type="NCBI Taxonomy" id="499986"/>
    <lineage>
        <taxon>Eukaryota</taxon>
        <taxon>Viridiplantae</taxon>
        <taxon>Streptophyta</taxon>
        <taxon>Embryophyta</taxon>
        <taxon>Tracheophyta</taxon>
        <taxon>Spermatophyta</taxon>
        <taxon>Magnoliopsida</taxon>
        <taxon>eudicotyledons</taxon>
        <taxon>Gunneridae</taxon>
        <taxon>Pentapetalae</taxon>
        <taxon>rosids</taxon>
        <taxon>fabids</taxon>
        <taxon>Fabales</taxon>
        <taxon>Fabaceae</taxon>
        <taxon>Caesalpinioideae</taxon>
        <taxon>mimosoid clade</taxon>
        <taxon>Acacieae</taxon>
        <taxon>Acacia</taxon>
    </lineage>
</organism>
<evidence type="ECO:0000259" key="10">
    <source>
        <dbReference type="PROSITE" id="PS51762"/>
    </source>
</evidence>
<evidence type="ECO:0000256" key="3">
    <source>
        <dbReference type="ARBA" id="ARBA00022525"/>
    </source>
</evidence>
<evidence type="ECO:0000256" key="1">
    <source>
        <dbReference type="ARBA" id="ARBA00022512"/>
    </source>
</evidence>
<dbReference type="GO" id="GO:0004553">
    <property type="term" value="F:hydrolase activity, hydrolyzing O-glycosyl compounds"/>
    <property type="evidence" value="ECO:0007669"/>
    <property type="project" value="InterPro"/>
</dbReference>
<dbReference type="InterPro" id="IPR013320">
    <property type="entry name" value="ConA-like_dom_sf"/>
</dbReference>
<feature type="active site" description="Nucleophile" evidence="8">
    <location>
        <position position="108"/>
    </location>
</feature>
<dbReference type="GO" id="GO:0016762">
    <property type="term" value="F:xyloglucan:xyloglucosyl transferase activity"/>
    <property type="evidence" value="ECO:0007669"/>
    <property type="project" value="UniProtKB-EC"/>
</dbReference>
<keyword evidence="12" id="KW-1185">Reference proteome</keyword>
<evidence type="ECO:0000256" key="8">
    <source>
        <dbReference type="PIRSR" id="PIRSR005604-1"/>
    </source>
</evidence>
<feature type="signal peptide" evidence="9">
    <location>
        <begin position="1"/>
        <end position="26"/>
    </location>
</feature>
<feature type="domain" description="GH16" evidence="10">
    <location>
        <begin position="4"/>
        <end position="216"/>
    </location>
</feature>
<evidence type="ECO:0000256" key="9">
    <source>
        <dbReference type="RuleBase" id="RU361120"/>
    </source>
</evidence>
<accession>A0AAE1IUU4</accession>
<keyword evidence="2 9" id="KW-0052">Apoplast</keyword>
<dbReference type="InterPro" id="IPR000757">
    <property type="entry name" value="Beta-glucanase-like"/>
</dbReference>
<feature type="active site" description="Proton donor" evidence="8">
    <location>
        <position position="112"/>
    </location>
</feature>
<keyword evidence="4 9" id="KW-0808">Transferase</keyword>
<comment type="caution">
    <text evidence="11">The sequence shown here is derived from an EMBL/GenBank/DDBJ whole genome shotgun (WGS) entry which is preliminary data.</text>
</comment>
<dbReference type="GO" id="GO:0048046">
    <property type="term" value="C:apoplast"/>
    <property type="evidence" value="ECO:0007669"/>
    <property type="project" value="UniProtKB-SubCell"/>
</dbReference>
<dbReference type="InterPro" id="IPR044791">
    <property type="entry name" value="Beta-glucanase/XTH"/>
</dbReference>
<dbReference type="GO" id="GO:0071555">
    <property type="term" value="P:cell wall organization"/>
    <property type="evidence" value="ECO:0007669"/>
    <property type="project" value="UniProtKB-KW"/>
</dbReference>
<dbReference type="PANTHER" id="PTHR31062">
    <property type="entry name" value="XYLOGLUCAN ENDOTRANSGLUCOSYLASE/HYDROLASE PROTEIN 8-RELATED"/>
    <property type="match status" value="1"/>
</dbReference>
<keyword evidence="9" id="KW-0732">Signal</keyword>
<dbReference type="PROSITE" id="PS51762">
    <property type="entry name" value="GH16_2"/>
    <property type="match status" value="1"/>
</dbReference>
<gene>
    <name evidence="11" type="ORF">QN277_009315</name>
</gene>